<keyword evidence="9" id="KW-1185">Reference proteome</keyword>
<keyword evidence="4 6" id="KW-1133">Transmembrane helix</keyword>
<feature type="domain" description="THH1/TOM1/TOM3" evidence="7">
    <location>
        <begin position="211"/>
        <end position="266"/>
    </location>
</feature>
<comment type="caution">
    <text evidence="8">The sequence shown here is derived from an EMBL/GenBank/DDBJ whole genome shotgun (WGS) entry which is preliminary data.</text>
</comment>
<evidence type="ECO:0000313" key="9">
    <source>
        <dbReference type="Proteomes" id="UP001417504"/>
    </source>
</evidence>
<comment type="subcellular location">
    <subcellularLocation>
        <location evidence="1">Vacuole membrane</location>
        <topology evidence="1">Multi-pass membrane protein</topology>
    </subcellularLocation>
</comment>
<comment type="similarity">
    <text evidence="2">Belongs to the plant tobamovirus multiplication TOM1 protein family.</text>
</comment>
<dbReference type="InterPro" id="IPR009457">
    <property type="entry name" value="THH1/TOM1/TOM3_dom"/>
</dbReference>
<name>A0AAP0PV93_9MAGN</name>
<evidence type="ECO:0000259" key="7">
    <source>
        <dbReference type="Pfam" id="PF06454"/>
    </source>
</evidence>
<protein>
    <recommendedName>
        <fullName evidence="7">THH1/TOM1/TOM3 domain-containing protein</fullName>
    </recommendedName>
</protein>
<evidence type="ECO:0000256" key="4">
    <source>
        <dbReference type="ARBA" id="ARBA00022989"/>
    </source>
</evidence>
<evidence type="ECO:0000313" key="8">
    <source>
        <dbReference type="EMBL" id="KAK9155754.1"/>
    </source>
</evidence>
<evidence type="ECO:0000256" key="2">
    <source>
        <dbReference type="ARBA" id="ARBA00006779"/>
    </source>
</evidence>
<feature type="transmembrane region" description="Helical" evidence="6">
    <location>
        <begin position="91"/>
        <end position="110"/>
    </location>
</feature>
<evidence type="ECO:0000256" key="5">
    <source>
        <dbReference type="ARBA" id="ARBA00023136"/>
    </source>
</evidence>
<feature type="domain" description="THH1/TOM1/TOM3" evidence="7">
    <location>
        <begin position="23"/>
        <end position="141"/>
    </location>
</feature>
<feature type="transmembrane region" description="Helical" evidence="6">
    <location>
        <begin position="232"/>
        <end position="250"/>
    </location>
</feature>
<evidence type="ECO:0000256" key="3">
    <source>
        <dbReference type="ARBA" id="ARBA00022692"/>
    </source>
</evidence>
<dbReference type="GO" id="GO:0009705">
    <property type="term" value="C:plant-type vacuole membrane"/>
    <property type="evidence" value="ECO:0007669"/>
    <property type="project" value="TreeGrafter"/>
</dbReference>
<proteinExistence type="inferred from homology"/>
<dbReference type="AlphaFoldDB" id="A0AAP0PV93"/>
<accession>A0AAP0PV93</accession>
<dbReference type="Proteomes" id="UP001417504">
    <property type="component" value="Unassembled WGS sequence"/>
</dbReference>
<feature type="transmembrane region" description="Helical" evidence="6">
    <location>
        <begin position="39"/>
        <end position="61"/>
    </location>
</feature>
<keyword evidence="5 6" id="KW-0472">Membrane</keyword>
<dbReference type="PANTHER" id="PTHR31142:SF1">
    <property type="entry name" value="TOBAMOVIRUS MULTIPLICATION PROTEIN 1"/>
    <property type="match status" value="1"/>
</dbReference>
<evidence type="ECO:0000256" key="1">
    <source>
        <dbReference type="ARBA" id="ARBA00004128"/>
    </source>
</evidence>
<keyword evidence="3 6" id="KW-0812">Transmembrane</keyword>
<sequence>MRLLEFNVSSSMELGLGLGFLSSGWWEEINDSARWQDGIFFFLCAAYALVSSVALSAPLSLDSTNKFFFSHQRNISSGKCQFILIRRRNAMIAFTHLSCVTNGIVLSFVLSDCGQARSLPTDKLKIVYILVNIGIYLIQSSLGCRGDGGGDDHQVELAVVSARCPKWRCGQVWIDEFLLKESQLGLFARKKISIFHAEIRENKPGKIVAWVALSAFDKDAYLDVLDHPVLNLIYYLLTEILPSALVLYILRKLPPKRVSAQYHPIR</sequence>
<dbReference type="Pfam" id="PF06454">
    <property type="entry name" value="THH1_TOM1-3_dom"/>
    <property type="match status" value="2"/>
</dbReference>
<reference evidence="8 9" key="1">
    <citation type="submission" date="2024-01" db="EMBL/GenBank/DDBJ databases">
        <title>Genome assemblies of Stephania.</title>
        <authorList>
            <person name="Yang L."/>
        </authorList>
    </citation>
    <scope>NUCLEOTIDE SEQUENCE [LARGE SCALE GENOMIC DNA]</scope>
    <source>
        <strain evidence="8">QJT</strain>
        <tissue evidence="8">Leaf</tissue>
    </source>
</reference>
<organism evidence="8 9">
    <name type="scientific">Stephania japonica</name>
    <dbReference type="NCBI Taxonomy" id="461633"/>
    <lineage>
        <taxon>Eukaryota</taxon>
        <taxon>Viridiplantae</taxon>
        <taxon>Streptophyta</taxon>
        <taxon>Embryophyta</taxon>
        <taxon>Tracheophyta</taxon>
        <taxon>Spermatophyta</taxon>
        <taxon>Magnoliopsida</taxon>
        <taxon>Ranunculales</taxon>
        <taxon>Menispermaceae</taxon>
        <taxon>Menispermoideae</taxon>
        <taxon>Cissampelideae</taxon>
        <taxon>Stephania</taxon>
    </lineage>
</organism>
<dbReference type="InterPro" id="IPR040226">
    <property type="entry name" value="THH1/TOM1/TOM3"/>
</dbReference>
<dbReference type="PANTHER" id="PTHR31142">
    <property type="entry name" value="TOBAMOVIRUS MULTIPLICATION PROTEIN 1-LIKE ISOFORM X1"/>
    <property type="match status" value="1"/>
</dbReference>
<evidence type="ECO:0000256" key="6">
    <source>
        <dbReference type="SAM" id="Phobius"/>
    </source>
</evidence>
<dbReference type="EMBL" id="JBBNAE010000001">
    <property type="protein sequence ID" value="KAK9155754.1"/>
    <property type="molecule type" value="Genomic_DNA"/>
</dbReference>
<gene>
    <name evidence="8" type="ORF">Sjap_003234</name>
</gene>